<proteinExistence type="predicted"/>
<reference evidence="2 3" key="1">
    <citation type="submission" date="2020-07" db="EMBL/GenBank/DDBJ databases">
        <title>Sequencing the genomes of 1000 actinobacteria strains.</title>
        <authorList>
            <person name="Klenk H.-P."/>
        </authorList>
    </citation>
    <scope>NUCLEOTIDE SEQUENCE [LARGE SCALE GENOMIC DNA]</scope>
    <source>
        <strain evidence="2 3">DSM 23987</strain>
    </source>
</reference>
<name>A0A852WK88_9MICO</name>
<gene>
    <name evidence="2" type="ORF">BJ986_001591</name>
</gene>
<organism evidence="2 3">
    <name type="scientific">Pedococcus badiiscoriae</name>
    <dbReference type="NCBI Taxonomy" id="642776"/>
    <lineage>
        <taxon>Bacteria</taxon>
        <taxon>Bacillati</taxon>
        <taxon>Actinomycetota</taxon>
        <taxon>Actinomycetes</taxon>
        <taxon>Micrococcales</taxon>
        <taxon>Intrasporangiaceae</taxon>
        <taxon>Pedococcus</taxon>
    </lineage>
</organism>
<accession>A0A852WK88</accession>
<feature type="transmembrane region" description="Helical" evidence="1">
    <location>
        <begin position="91"/>
        <end position="113"/>
    </location>
</feature>
<feature type="transmembrane region" description="Helical" evidence="1">
    <location>
        <begin position="54"/>
        <end position="71"/>
    </location>
</feature>
<keyword evidence="3" id="KW-1185">Reference proteome</keyword>
<dbReference type="Proteomes" id="UP000573599">
    <property type="component" value="Unassembled WGS sequence"/>
</dbReference>
<sequence>MAPSTRWVGESRDGLRRLVSGRFSRYTSLSLITVPVGYGLLLLARSIWDVNAGLLNLVVGTVITPPSFWLYRRFVWHERTGKGLLAEMFAFWQLVMVGALASGALIAIADAWFGARGLALVAAGLLGQLGLFIGRYIWLDRVTFSSPEA</sequence>
<dbReference type="EMBL" id="JACCAB010000001">
    <property type="protein sequence ID" value="NYG07104.1"/>
    <property type="molecule type" value="Genomic_DNA"/>
</dbReference>
<keyword evidence="1" id="KW-0472">Membrane</keyword>
<feature type="transmembrane region" description="Helical" evidence="1">
    <location>
        <begin position="119"/>
        <end position="138"/>
    </location>
</feature>
<evidence type="ECO:0000313" key="2">
    <source>
        <dbReference type="EMBL" id="NYG07104.1"/>
    </source>
</evidence>
<comment type="caution">
    <text evidence="2">The sequence shown here is derived from an EMBL/GenBank/DDBJ whole genome shotgun (WGS) entry which is preliminary data.</text>
</comment>
<protein>
    <submittedName>
        <fullName evidence="2">Putative flippase GtrA</fullName>
    </submittedName>
</protein>
<dbReference type="AlphaFoldDB" id="A0A852WK88"/>
<dbReference type="RefSeq" id="WP_179421494.1">
    <property type="nucleotide sequence ID" value="NZ_JACCAB010000001.1"/>
</dbReference>
<evidence type="ECO:0000313" key="3">
    <source>
        <dbReference type="Proteomes" id="UP000573599"/>
    </source>
</evidence>
<keyword evidence="1" id="KW-1133">Transmembrane helix</keyword>
<feature type="transmembrane region" description="Helical" evidence="1">
    <location>
        <begin position="26"/>
        <end position="48"/>
    </location>
</feature>
<evidence type="ECO:0000256" key="1">
    <source>
        <dbReference type="SAM" id="Phobius"/>
    </source>
</evidence>
<keyword evidence="1" id="KW-0812">Transmembrane</keyword>